<dbReference type="AlphaFoldDB" id="C7QCU8"/>
<dbReference type="InterPro" id="IPR036365">
    <property type="entry name" value="PGBD-like_sf"/>
</dbReference>
<organism evidence="2 3">
    <name type="scientific">Catenulispora acidiphila (strain DSM 44928 / JCM 14897 / NBRC 102108 / NRRL B-24433 / ID139908)</name>
    <dbReference type="NCBI Taxonomy" id="479433"/>
    <lineage>
        <taxon>Bacteria</taxon>
        <taxon>Bacillati</taxon>
        <taxon>Actinomycetota</taxon>
        <taxon>Actinomycetes</taxon>
        <taxon>Catenulisporales</taxon>
        <taxon>Catenulisporaceae</taxon>
        <taxon>Catenulispora</taxon>
    </lineage>
</organism>
<dbReference type="Gene3D" id="1.10.101.10">
    <property type="entry name" value="PGBD-like superfamily/PGBD"/>
    <property type="match status" value="1"/>
</dbReference>
<feature type="compositionally biased region" description="Gly residues" evidence="1">
    <location>
        <begin position="13"/>
        <end position="40"/>
    </location>
</feature>
<reference evidence="2 3" key="1">
    <citation type="journal article" date="2009" name="Stand. Genomic Sci.">
        <title>Complete genome sequence of Catenulispora acidiphila type strain (ID 139908).</title>
        <authorList>
            <person name="Copeland A."/>
            <person name="Lapidus A."/>
            <person name="Glavina Del Rio T."/>
            <person name="Nolan M."/>
            <person name="Lucas S."/>
            <person name="Chen F."/>
            <person name="Tice H."/>
            <person name="Cheng J.F."/>
            <person name="Bruce D."/>
            <person name="Goodwin L."/>
            <person name="Pitluck S."/>
            <person name="Mikhailova N."/>
            <person name="Pati A."/>
            <person name="Ivanova N."/>
            <person name="Mavromatis K."/>
            <person name="Chen A."/>
            <person name="Palaniappan K."/>
            <person name="Chain P."/>
            <person name="Land M."/>
            <person name="Hauser L."/>
            <person name="Chang Y.J."/>
            <person name="Jeffries C.D."/>
            <person name="Chertkov O."/>
            <person name="Brettin T."/>
            <person name="Detter J.C."/>
            <person name="Han C."/>
            <person name="Ali Z."/>
            <person name="Tindall B.J."/>
            <person name="Goker M."/>
            <person name="Bristow J."/>
            <person name="Eisen J.A."/>
            <person name="Markowitz V."/>
            <person name="Hugenholtz P."/>
            <person name="Kyrpides N.C."/>
            <person name="Klenk H.P."/>
        </authorList>
    </citation>
    <scope>NUCLEOTIDE SEQUENCE [LARGE SCALE GENOMIC DNA]</scope>
    <source>
        <strain evidence="3">DSM 44928 / JCM 14897 / NBRC 102108 / NRRL B-24433 / ID139908</strain>
    </source>
</reference>
<keyword evidence="3" id="KW-1185">Reference proteome</keyword>
<dbReference type="eggNOG" id="COG3409">
    <property type="taxonomic scope" value="Bacteria"/>
</dbReference>
<feature type="region of interest" description="Disordered" evidence="1">
    <location>
        <begin position="1"/>
        <end position="49"/>
    </location>
</feature>
<feature type="compositionally biased region" description="Low complexity" evidence="1">
    <location>
        <begin position="185"/>
        <end position="195"/>
    </location>
</feature>
<dbReference type="HOGENOM" id="CLU_884778_0_0_11"/>
<sequence>MMSPYGMPLSDGGPEGTGGSGNQGGQGGYGGYGGHGPGDGDPGDSGRRRKTLIASALAVVAVVGIGGAVASMNSGSHKPDTASLAGAGASESSSSTPGDGSAVIANGGGKPDGDDMAAASTNGAQGANVPGNPTSTGTPTGGHTGPSTSPGSPSTSHPATSTHPGSTASSHPGTPVVSNPPPSAAKPSAPATTVTVSVPSTDCTYMDLPASKMPQIKQGSTNVNAVKQVQCLLKKSELGIKPLAIDGQWGSDTQSAMTAFQKCNNAPTVHSPGGTPPYPKLSVDGVAGPQTWADLYFWDNQYFNGTSYYCNGTR</sequence>
<gene>
    <name evidence="2" type="ordered locus">Caci_1737</name>
</gene>
<proteinExistence type="predicted"/>
<dbReference type="SUPFAM" id="SSF47090">
    <property type="entry name" value="PGBD-like"/>
    <property type="match status" value="1"/>
</dbReference>
<name>C7QCU8_CATAD</name>
<feature type="region of interest" description="Disordered" evidence="1">
    <location>
        <begin position="71"/>
        <end position="195"/>
    </location>
</feature>
<accession>C7QCU8</accession>
<feature type="compositionally biased region" description="Low complexity" evidence="1">
    <location>
        <begin position="145"/>
        <end position="167"/>
    </location>
</feature>
<dbReference type="EMBL" id="CP001700">
    <property type="protein sequence ID" value="ACU70658.1"/>
    <property type="molecule type" value="Genomic_DNA"/>
</dbReference>
<protein>
    <submittedName>
        <fullName evidence="2">Peptidoglycan-binding domain 1 protein</fullName>
    </submittedName>
</protein>
<dbReference type="KEGG" id="cai:Caci_1737"/>
<dbReference type="InterPro" id="IPR036366">
    <property type="entry name" value="PGBDSf"/>
</dbReference>
<dbReference type="InParanoid" id="C7QCU8"/>
<evidence type="ECO:0000256" key="1">
    <source>
        <dbReference type="SAM" id="MobiDB-lite"/>
    </source>
</evidence>
<dbReference type="Proteomes" id="UP000000851">
    <property type="component" value="Chromosome"/>
</dbReference>
<feature type="compositionally biased region" description="Low complexity" evidence="1">
    <location>
        <begin position="82"/>
        <end position="102"/>
    </location>
</feature>
<dbReference type="STRING" id="479433.Caci_1737"/>
<evidence type="ECO:0000313" key="3">
    <source>
        <dbReference type="Proteomes" id="UP000000851"/>
    </source>
</evidence>
<evidence type="ECO:0000313" key="2">
    <source>
        <dbReference type="EMBL" id="ACU70658.1"/>
    </source>
</evidence>